<evidence type="ECO:0000256" key="1">
    <source>
        <dbReference type="SAM" id="SignalP"/>
    </source>
</evidence>
<sequence>MPVVCKHDIIQLLLLLSQSPFTVCCVPHSLALKLHAFVAFRCLRGVEVSQSSLRREDNLDAGAQPLRAGNRFVIN</sequence>
<evidence type="ECO:0000313" key="2">
    <source>
        <dbReference type="EMBL" id="MBW72698.1"/>
    </source>
</evidence>
<feature type="signal peptide" evidence="1">
    <location>
        <begin position="1"/>
        <end position="24"/>
    </location>
</feature>
<name>A0A2M4D6I0_ANODA</name>
<accession>A0A2M4D6I0</accession>
<keyword evidence="1" id="KW-0732">Signal</keyword>
<proteinExistence type="predicted"/>
<organism evidence="2">
    <name type="scientific">Anopheles darlingi</name>
    <name type="common">Mosquito</name>
    <dbReference type="NCBI Taxonomy" id="43151"/>
    <lineage>
        <taxon>Eukaryota</taxon>
        <taxon>Metazoa</taxon>
        <taxon>Ecdysozoa</taxon>
        <taxon>Arthropoda</taxon>
        <taxon>Hexapoda</taxon>
        <taxon>Insecta</taxon>
        <taxon>Pterygota</taxon>
        <taxon>Neoptera</taxon>
        <taxon>Endopterygota</taxon>
        <taxon>Diptera</taxon>
        <taxon>Nematocera</taxon>
        <taxon>Culicoidea</taxon>
        <taxon>Culicidae</taxon>
        <taxon>Anophelinae</taxon>
        <taxon>Anopheles</taxon>
    </lineage>
</organism>
<feature type="chain" id="PRO_5014649807" evidence="1">
    <location>
        <begin position="25"/>
        <end position="75"/>
    </location>
</feature>
<reference evidence="2" key="1">
    <citation type="submission" date="2018-01" db="EMBL/GenBank/DDBJ databases">
        <title>An insight into the sialome of Amazonian anophelines.</title>
        <authorList>
            <person name="Ribeiro J.M."/>
            <person name="Scarpassa V."/>
            <person name="Calvo E."/>
        </authorList>
    </citation>
    <scope>NUCLEOTIDE SEQUENCE</scope>
</reference>
<dbReference type="AlphaFoldDB" id="A0A2M4D6I0"/>
<protein>
    <submittedName>
        <fullName evidence="2">Putative secreted protein</fullName>
    </submittedName>
</protein>
<dbReference type="EMBL" id="GGFL01008520">
    <property type="protein sequence ID" value="MBW72698.1"/>
    <property type="molecule type" value="Transcribed_RNA"/>
</dbReference>